<feature type="domain" description="Cadherin" evidence="21">
    <location>
        <begin position="279"/>
        <end position="399"/>
    </location>
</feature>
<sequence length="856" mass="95424">MRGSIVFWMAKCTTLLLLTMAVLSCAGQEQNAEDVQDVGQTSLLKREKRELLRRSKRRWVLTTIEVTEQDEGPFPKHAATLFNDQVVNYQLKYVISGRGVTEHPIGIFSVNETDGRVFVHKPIDREIYPEFHVKFDVLDRATNRVVDRTLAFDVEVKDVNDNAPEFTIPVQNITVKETTNEGDLQLNIEANDIDLHGSPNSEFNFKMISQTPSYPAFSIRRITGTNKAIISFKGCFDYEKEKQYRILVEAKDKGEPTLSSTATININIEDGNNHPPVFTKQKYEAEVHEGDVNVVILRMAVKDEDNPNTPASNAVFKILSGNDNGNFQIETNKTTNEGILSVIKAKDYEEASLKNLVIAVENEEPLFTCPGTASHRNLYGPQTVNVSVAVKNINDAPVFQGLKPVYVSEAAKPGTVLTTLVAKDDETHLSKMRYELVSDPANWVAVNEQTGQITNIKEMDRESPFVNNSIYAIVVHAIDDGDPPATTTATVLIHLSDVNDNKPYLITKNVHICGDLDQNSVTVTAGDKDIEPYSGPFAYELLDKGQDVKTKWKLDQTSGDSVDLRSLQRLPNGNYSVPLKIEDKQGQSAEENLYVQVCDCEGMNHCRPLKAKSSALGGAAIGILLSSLLLLLLLLCLCLLCSSGRETLKKIPIYGQDEGNQTLIKYNEEGGGSMSQTGQTIIMNVMGSNGATDGVKQATLPLHAQIRPWSGMRSDETDGTMYRNGINSGTLLHEIPTRSQSRQSLWNSRMNINEDGTLKYSRSNSMRLHGFDAAQNELQEHITRRLYQLRDIEDDVTQNLPHIYAYEGQDSRHQSLDRLSIANSSNSLNFLHNLGPRFNTLDRICHQTMQEKGMKL</sequence>
<dbReference type="FunFam" id="2.60.40.60:FF:000019">
    <property type="entry name" value="Cadherin 2"/>
    <property type="match status" value="1"/>
</dbReference>
<dbReference type="GO" id="GO:0045296">
    <property type="term" value="F:cadherin binding"/>
    <property type="evidence" value="ECO:0000318"/>
    <property type="project" value="GO_Central"/>
</dbReference>
<evidence type="ECO:0000256" key="4">
    <source>
        <dbReference type="ARBA" id="ARBA00022490"/>
    </source>
</evidence>
<dbReference type="GO" id="GO:0008013">
    <property type="term" value="F:beta-catenin binding"/>
    <property type="evidence" value="ECO:0000318"/>
    <property type="project" value="GO_Central"/>
</dbReference>
<keyword evidence="8" id="KW-0677">Repeat</keyword>
<dbReference type="GO" id="GO:0060027">
    <property type="term" value="P:convergent extension involved in gastrulation"/>
    <property type="evidence" value="ECO:0007669"/>
    <property type="project" value="UniProtKB-ARBA"/>
</dbReference>
<name>W5M7C5_LEPOC</name>
<feature type="transmembrane region" description="Helical" evidence="19">
    <location>
        <begin position="615"/>
        <end position="640"/>
    </location>
</feature>
<dbReference type="Pfam" id="PF01049">
    <property type="entry name" value="CADH_Y-type_LIR"/>
    <property type="match status" value="1"/>
</dbReference>
<evidence type="ECO:0000256" key="19">
    <source>
        <dbReference type="SAM" id="Phobius"/>
    </source>
</evidence>
<dbReference type="PROSITE" id="PS51257">
    <property type="entry name" value="PROKAR_LIPOPROTEIN"/>
    <property type="match status" value="1"/>
</dbReference>
<dbReference type="InterPro" id="IPR000233">
    <property type="entry name" value="Cadherin_Y-type_LIR"/>
</dbReference>
<dbReference type="GO" id="GO:0016339">
    <property type="term" value="P:calcium-dependent cell-cell adhesion via plasma membrane cell adhesion molecules"/>
    <property type="evidence" value="ECO:0000318"/>
    <property type="project" value="GO_Central"/>
</dbReference>
<dbReference type="SMART" id="SM00112">
    <property type="entry name" value="CA"/>
    <property type="match status" value="5"/>
</dbReference>
<evidence type="ECO:0000256" key="1">
    <source>
        <dbReference type="ARBA" id="ARBA00004251"/>
    </source>
</evidence>
<evidence type="ECO:0000256" key="17">
    <source>
        <dbReference type="PROSITE-ProRule" id="PRU00043"/>
    </source>
</evidence>
<dbReference type="Proteomes" id="UP000018468">
    <property type="component" value="Linkage group LG18"/>
</dbReference>
<keyword evidence="4" id="KW-0963">Cytoplasm</keyword>
<feature type="domain" description="Cadherin" evidence="21">
    <location>
        <begin position="60"/>
        <end position="166"/>
    </location>
</feature>
<organism evidence="22 23">
    <name type="scientific">Lepisosteus oculatus</name>
    <name type="common">Spotted gar</name>
    <dbReference type="NCBI Taxonomy" id="7918"/>
    <lineage>
        <taxon>Eukaryota</taxon>
        <taxon>Metazoa</taxon>
        <taxon>Chordata</taxon>
        <taxon>Craniata</taxon>
        <taxon>Vertebrata</taxon>
        <taxon>Euteleostomi</taxon>
        <taxon>Actinopterygii</taxon>
        <taxon>Neopterygii</taxon>
        <taxon>Holostei</taxon>
        <taxon>Semionotiformes</taxon>
        <taxon>Lepisosteidae</taxon>
        <taxon>Lepisosteus</taxon>
    </lineage>
</organism>
<evidence type="ECO:0000256" key="16">
    <source>
        <dbReference type="ARBA" id="ARBA00069031"/>
    </source>
</evidence>
<feature type="domain" description="Cadherin" evidence="21">
    <location>
        <begin position="399"/>
        <end position="505"/>
    </location>
</feature>
<dbReference type="InterPro" id="IPR020894">
    <property type="entry name" value="Cadherin_CS"/>
</dbReference>
<comment type="subcellular location">
    <subcellularLocation>
        <location evidence="1 18">Cell membrane</location>
        <topology evidence="1 18">Single-pass type I membrane protein</topology>
    </subcellularLocation>
    <subcellularLocation>
        <location evidence="2">Cytoplasm</location>
    </subcellularLocation>
</comment>
<feature type="domain" description="Cadherin" evidence="21">
    <location>
        <begin position="167"/>
        <end position="278"/>
    </location>
</feature>
<evidence type="ECO:0000256" key="18">
    <source>
        <dbReference type="RuleBase" id="RU003318"/>
    </source>
</evidence>
<evidence type="ECO:0000256" key="15">
    <source>
        <dbReference type="ARBA" id="ARBA00062925"/>
    </source>
</evidence>
<dbReference type="AlphaFoldDB" id="W5M7C5"/>
<evidence type="ECO:0000256" key="10">
    <source>
        <dbReference type="ARBA" id="ARBA00022889"/>
    </source>
</evidence>
<evidence type="ECO:0000256" key="7">
    <source>
        <dbReference type="ARBA" id="ARBA00022729"/>
    </source>
</evidence>
<dbReference type="EMBL" id="AHAT01025279">
    <property type="status" value="NOT_ANNOTATED_CDS"/>
    <property type="molecule type" value="Genomic_DNA"/>
</dbReference>
<dbReference type="PRINTS" id="PR01820">
    <property type="entry name" value="DESMOCOLLIN"/>
</dbReference>
<dbReference type="FunFam" id="2.60.40.60:FF:000031">
    <property type="entry name" value="Cadherin 3"/>
    <property type="match status" value="1"/>
</dbReference>
<dbReference type="GO" id="GO:0016477">
    <property type="term" value="P:cell migration"/>
    <property type="evidence" value="ECO:0000318"/>
    <property type="project" value="GO_Central"/>
</dbReference>
<evidence type="ECO:0000313" key="22">
    <source>
        <dbReference type="Ensembl" id="ENSLOCP00000004283.1"/>
    </source>
</evidence>
<dbReference type="PRINTS" id="PR00205">
    <property type="entry name" value="CADHERIN"/>
</dbReference>
<reference evidence="23" key="1">
    <citation type="submission" date="2011-12" db="EMBL/GenBank/DDBJ databases">
        <title>The Draft Genome of Lepisosteus oculatus.</title>
        <authorList>
            <consortium name="The Broad Institute Genome Assembly &amp; Analysis Group"/>
            <consortium name="Computational R&amp;D Group"/>
            <consortium name="and Sequencing Platform"/>
            <person name="Di Palma F."/>
            <person name="Alfoldi J."/>
            <person name="Johnson J."/>
            <person name="Berlin A."/>
            <person name="Gnerre S."/>
            <person name="Jaffe D."/>
            <person name="MacCallum I."/>
            <person name="Young S."/>
            <person name="Walker B.J."/>
            <person name="Lander E.S."/>
            <person name="Lindblad-Toh K."/>
        </authorList>
    </citation>
    <scope>NUCLEOTIDE SEQUENCE [LARGE SCALE GENOMIC DNA]</scope>
</reference>
<keyword evidence="10 18" id="KW-0130">Cell adhesion</keyword>
<dbReference type="GO" id="GO:0000902">
    <property type="term" value="P:cell morphogenesis"/>
    <property type="evidence" value="ECO:0000318"/>
    <property type="project" value="GO_Central"/>
</dbReference>
<evidence type="ECO:0000256" key="6">
    <source>
        <dbReference type="ARBA" id="ARBA00022723"/>
    </source>
</evidence>
<dbReference type="eggNOG" id="KOG3594">
    <property type="taxonomic scope" value="Eukaryota"/>
</dbReference>
<feature type="signal peptide" evidence="20">
    <location>
        <begin position="1"/>
        <end position="27"/>
    </location>
</feature>
<evidence type="ECO:0000256" key="8">
    <source>
        <dbReference type="ARBA" id="ARBA00022737"/>
    </source>
</evidence>
<evidence type="ECO:0000256" key="11">
    <source>
        <dbReference type="ARBA" id="ARBA00022989"/>
    </source>
</evidence>
<dbReference type="STRING" id="7918.ENSLOCP00000004283"/>
<dbReference type="CTD" id="571792"/>
<keyword evidence="11 19" id="KW-1133">Transmembrane helix</keyword>
<evidence type="ECO:0000256" key="20">
    <source>
        <dbReference type="SAM" id="SignalP"/>
    </source>
</evidence>
<feature type="domain" description="Cadherin" evidence="21">
    <location>
        <begin position="522"/>
        <end position="610"/>
    </location>
</feature>
<accession>W5M7C5</accession>
<reference evidence="22" key="3">
    <citation type="submission" date="2025-09" db="UniProtKB">
        <authorList>
            <consortium name="Ensembl"/>
        </authorList>
    </citation>
    <scope>IDENTIFICATION</scope>
</reference>
<reference evidence="22" key="2">
    <citation type="submission" date="2025-08" db="UniProtKB">
        <authorList>
            <consortium name="Ensembl"/>
        </authorList>
    </citation>
    <scope>IDENTIFICATION</scope>
</reference>
<dbReference type="GO" id="GO:0044331">
    <property type="term" value="P:cell-cell adhesion mediated by cadherin"/>
    <property type="evidence" value="ECO:0000318"/>
    <property type="project" value="GO_Central"/>
</dbReference>
<evidence type="ECO:0000256" key="12">
    <source>
        <dbReference type="ARBA" id="ARBA00023136"/>
    </source>
</evidence>
<dbReference type="InterPro" id="IPR015919">
    <property type="entry name" value="Cadherin-like_sf"/>
</dbReference>
<dbReference type="KEGG" id="loc:102691961"/>
<feature type="chain" id="PRO_5004865799" description="Cadherin-like protein 26" evidence="20">
    <location>
        <begin position="28"/>
        <end position="856"/>
    </location>
</feature>
<evidence type="ECO:0000256" key="13">
    <source>
        <dbReference type="ARBA" id="ARBA00023180"/>
    </source>
</evidence>
<dbReference type="GO" id="GO:0055113">
    <property type="term" value="P:epiboly involved in gastrulation with mouth forming second"/>
    <property type="evidence" value="ECO:0007669"/>
    <property type="project" value="UniProtKB-ARBA"/>
</dbReference>
<dbReference type="PROSITE" id="PS50268">
    <property type="entry name" value="CADHERIN_2"/>
    <property type="match status" value="5"/>
</dbReference>
<dbReference type="Gene3D" id="2.60.40.60">
    <property type="entry name" value="Cadherins"/>
    <property type="match status" value="5"/>
</dbReference>
<dbReference type="Ensembl" id="ENSLOCT00000004291.1">
    <property type="protein sequence ID" value="ENSLOCP00000004283.1"/>
    <property type="gene ID" value="ENSLOCG00000003607.1"/>
</dbReference>
<dbReference type="FunFam" id="2.60.40.60:FF:000095">
    <property type="entry name" value="Cadherin 13"/>
    <property type="match status" value="1"/>
</dbReference>
<protein>
    <recommendedName>
        <fullName evidence="16">Cadherin-like protein 26</fullName>
    </recommendedName>
</protein>
<dbReference type="OrthoDB" id="9045962at2759"/>
<dbReference type="Gene3D" id="4.10.900.10">
    <property type="entry name" value="TCF3-CBD (Catenin binding domain)"/>
    <property type="match status" value="1"/>
</dbReference>
<proteinExistence type="predicted"/>
<dbReference type="PROSITE" id="PS00232">
    <property type="entry name" value="CADHERIN_1"/>
    <property type="match status" value="1"/>
</dbReference>
<dbReference type="GO" id="GO:0005737">
    <property type="term" value="C:cytoplasm"/>
    <property type="evidence" value="ECO:0007669"/>
    <property type="project" value="UniProtKB-SubCell"/>
</dbReference>
<dbReference type="InterPro" id="IPR027397">
    <property type="entry name" value="Catenin-bd_sf"/>
</dbReference>
<dbReference type="PANTHER" id="PTHR24027:SF78">
    <property type="entry name" value="CADHERIN-LIKE PROTEIN 26"/>
    <property type="match status" value="1"/>
</dbReference>
<dbReference type="FunFam" id="2.60.40.60:FF:000011">
    <property type="entry name" value="Cadherin 1"/>
    <property type="match status" value="1"/>
</dbReference>
<dbReference type="OMA" id="MRSGSHP"/>
<evidence type="ECO:0000259" key="21">
    <source>
        <dbReference type="PROSITE" id="PS50268"/>
    </source>
</evidence>
<keyword evidence="23" id="KW-1185">Reference proteome</keyword>
<dbReference type="GeneTree" id="ENSGT00940000161589"/>
<keyword evidence="13" id="KW-0325">Glycoprotein</keyword>
<dbReference type="InterPro" id="IPR039808">
    <property type="entry name" value="Cadherin"/>
</dbReference>
<dbReference type="SUPFAM" id="SSF49313">
    <property type="entry name" value="Cadherin-like"/>
    <property type="match status" value="5"/>
</dbReference>
<dbReference type="Pfam" id="PF00028">
    <property type="entry name" value="Cadherin"/>
    <property type="match status" value="4"/>
</dbReference>
<dbReference type="Bgee" id="ENSLOCG00000003607">
    <property type="expression patterns" value="Expressed in zone of skin and 6 other cell types or tissues"/>
</dbReference>
<dbReference type="CDD" id="cd11304">
    <property type="entry name" value="Cadherin_repeat"/>
    <property type="match status" value="4"/>
</dbReference>
<dbReference type="GO" id="GO:0005509">
    <property type="term" value="F:calcium ion binding"/>
    <property type="evidence" value="ECO:0007669"/>
    <property type="project" value="UniProtKB-UniRule"/>
</dbReference>
<evidence type="ECO:0000256" key="9">
    <source>
        <dbReference type="ARBA" id="ARBA00022837"/>
    </source>
</evidence>
<dbReference type="GO" id="GO:0034332">
    <property type="term" value="P:adherens junction organization"/>
    <property type="evidence" value="ECO:0000318"/>
    <property type="project" value="GO_Central"/>
</dbReference>
<evidence type="ECO:0000256" key="14">
    <source>
        <dbReference type="ARBA" id="ARBA00059993"/>
    </source>
</evidence>
<comment type="function">
    <text evidence="14">Cadherins are calcium-dependent cell adhesion proteins. They preferentially interact with themselves in a homophilic manner in connecting cells; cadherins may thus contribute to the sorting of heterogeneous cell types. Ligand for integrins alpha-E/beta-7, ITGAE:ITGAB7, alpha-4/beta-7, ITGA4:ITGAB7 and alpha-4/beta-1, ITGA4:ITGAB1 through which modulates CD4(+) T cells activation.</text>
</comment>
<evidence type="ECO:0000256" key="3">
    <source>
        <dbReference type="ARBA" id="ARBA00022475"/>
    </source>
</evidence>
<dbReference type="PANTHER" id="PTHR24027">
    <property type="entry name" value="CADHERIN-23"/>
    <property type="match status" value="1"/>
</dbReference>
<evidence type="ECO:0000256" key="5">
    <source>
        <dbReference type="ARBA" id="ARBA00022692"/>
    </source>
</evidence>
<dbReference type="GO" id="GO:0016342">
    <property type="term" value="C:catenin complex"/>
    <property type="evidence" value="ECO:0000318"/>
    <property type="project" value="GO_Central"/>
</dbReference>
<dbReference type="InterPro" id="IPR002126">
    <property type="entry name" value="Cadherin-like_dom"/>
</dbReference>
<keyword evidence="9 17" id="KW-0106">Calcium</keyword>
<dbReference type="GeneID" id="102691961"/>
<dbReference type="InParanoid" id="W5M7C5"/>
<dbReference type="FunFam" id="2.60.40.60:FF:000158">
    <property type="entry name" value="Dachsous cadherin-related 1"/>
    <property type="match status" value="1"/>
</dbReference>
<keyword evidence="12 19" id="KW-0472">Membrane</keyword>
<evidence type="ECO:0000256" key="2">
    <source>
        <dbReference type="ARBA" id="ARBA00004496"/>
    </source>
</evidence>
<dbReference type="GO" id="GO:0005912">
    <property type="term" value="C:adherens junction"/>
    <property type="evidence" value="ECO:0000318"/>
    <property type="project" value="GO_Central"/>
</dbReference>
<keyword evidence="6" id="KW-0479">Metal-binding</keyword>
<evidence type="ECO:0000313" key="23">
    <source>
        <dbReference type="Proteomes" id="UP000018468"/>
    </source>
</evidence>
<keyword evidence="3" id="KW-1003">Cell membrane</keyword>
<dbReference type="GO" id="GO:0007043">
    <property type="term" value="P:cell-cell junction assembly"/>
    <property type="evidence" value="ECO:0000318"/>
    <property type="project" value="GO_Central"/>
</dbReference>
<dbReference type="GO" id="GO:0007156">
    <property type="term" value="P:homophilic cell adhesion via plasma membrane adhesion molecules"/>
    <property type="evidence" value="ECO:0007669"/>
    <property type="project" value="InterPro"/>
</dbReference>
<keyword evidence="5 18" id="KW-0812">Transmembrane</keyword>
<comment type="subunit">
    <text evidence="15">Homodimer. Component of a cadherin:catenin adhesion complex composed of at least of CDH26, beta-catenin/CTNNB1, alpha-catenin/CTNNA1 and p120 catenin/CTNND1.</text>
</comment>
<keyword evidence="7 20" id="KW-0732">Signal</keyword>